<organism evidence="3 4">
    <name type="scientific">Cohnella kolymensis</name>
    <dbReference type="NCBI Taxonomy" id="1590652"/>
    <lineage>
        <taxon>Bacteria</taxon>
        <taxon>Bacillati</taxon>
        <taxon>Bacillota</taxon>
        <taxon>Bacilli</taxon>
        <taxon>Bacillales</taxon>
        <taxon>Paenibacillaceae</taxon>
        <taxon>Cohnella</taxon>
    </lineage>
</organism>
<evidence type="ECO:0000256" key="1">
    <source>
        <dbReference type="SAM" id="MobiDB-lite"/>
    </source>
</evidence>
<evidence type="ECO:0000313" key="4">
    <source>
        <dbReference type="Proteomes" id="UP000054526"/>
    </source>
</evidence>
<dbReference type="SUPFAM" id="SSF55383">
    <property type="entry name" value="Copper amine oxidase, domain N"/>
    <property type="match status" value="1"/>
</dbReference>
<dbReference type="Proteomes" id="UP000054526">
    <property type="component" value="Unassembled WGS sequence"/>
</dbReference>
<comment type="caution">
    <text evidence="3">The sequence shown here is derived from an EMBL/GenBank/DDBJ whole genome shotgun (WGS) entry which is preliminary data.</text>
</comment>
<sequence length="343" mass="36077">MHLKRKSTVAMVGLAVAIILFFHVTIVSAASGTVKVKSQELQLVFDGKTLVLPQGQYIFAVKGTNYVPLRFFSYALKKNVQWNADTSTVMVTEPTSLELLLLNEYLMNAIGMEGKAAAKGGVNVSVTPIQAKFNFEGETKPIPSGQSAYSFNGSIYVPVRFMSESVGIQIQWDGKAGRVIAESPAFEPANDGAHTGHDGDHGASTGDGHTGTGTAGGGAGSGGSGGGALPGTGAGGGAAPMTYEAITTSAESRLQSLKTDCQNQLLPLGMDLIRGDSGKTQQQLIDEINGVINQCTTQFNQIVNEAERQLTANGHSTAIIAEYRQAFEDQMNEGKQMLKDLAG</sequence>
<feature type="compositionally biased region" description="Gly residues" evidence="1">
    <location>
        <begin position="208"/>
        <end position="235"/>
    </location>
</feature>
<feature type="domain" description="Copper amine oxidase-like N-terminal" evidence="2">
    <location>
        <begin position="117"/>
        <end position="180"/>
    </location>
</feature>
<accession>A0ABR5A432</accession>
<gene>
    <name evidence="3" type="ORF">SD71_13820</name>
</gene>
<dbReference type="InterPro" id="IPR012854">
    <property type="entry name" value="Cu_amine_oxidase-like_N"/>
</dbReference>
<evidence type="ECO:0000259" key="2">
    <source>
        <dbReference type="Pfam" id="PF07833"/>
    </source>
</evidence>
<dbReference type="EMBL" id="JXAL01000022">
    <property type="protein sequence ID" value="KIL35388.1"/>
    <property type="molecule type" value="Genomic_DNA"/>
</dbReference>
<evidence type="ECO:0000313" key="3">
    <source>
        <dbReference type="EMBL" id="KIL35388.1"/>
    </source>
</evidence>
<dbReference type="Pfam" id="PF07833">
    <property type="entry name" value="Cu_amine_oxidN1"/>
    <property type="match status" value="2"/>
</dbReference>
<reference evidence="3 4" key="1">
    <citation type="submission" date="2014-12" db="EMBL/GenBank/DDBJ databases">
        <title>Draft genome sequence of Cohnella kolymensis strain B-2846.</title>
        <authorList>
            <person name="Karlyshev A.V."/>
            <person name="Kudryashova E.B."/>
        </authorList>
    </citation>
    <scope>NUCLEOTIDE SEQUENCE [LARGE SCALE GENOMIC DNA]</scope>
    <source>
        <strain evidence="3 4">VKM B-2846</strain>
    </source>
</reference>
<name>A0ABR5A432_9BACL</name>
<protein>
    <recommendedName>
        <fullName evidence="2">Copper amine oxidase-like N-terminal domain-containing protein</fullName>
    </recommendedName>
</protein>
<dbReference type="InterPro" id="IPR036582">
    <property type="entry name" value="Mao_N_sf"/>
</dbReference>
<proteinExistence type="predicted"/>
<dbReference type="Gene3D" id="3.30.457.10">
    <property type="entry name" value="Copper amine oxidase-like, N-terminal domain"/>
    <property type="match status" value="1"/>
</dbReference>
<dbReference type="RefSeq" id="WP_041064207.1">
    <property type="nucleotide sequence ID" value="NZ_JXAL01000022.1"/>
</dbReference>
<keyword evidence="4" id="KW-1185">Reference proteome</keyword>
<feature type="domain" description="Copper amine oxidase-like N-terminal" evidence="2">
    <location>
        <begin position="29"/>
        <end position="90"/>
    </location>
</feature>
<feature type="region of interest" description="Disordered" evidence="1">
    <location>
        <begin position="186"/>
        <end position="235"/>
    </location>
</feature>